<feature type="non-terminal residue" evidence="1">
    <location>
        <position position="1"/>
    </location>
</feature>
<keyword evidence="2" id="KW-1185">Reference proteome</keyword>
<gene>
    <name evidence="1" type="ORF">FCALED_LOCUS16050</name>
</gene>
<dbReference type="AlphaFoldDB" id="A0A9N9IRW3"/>
<dbReference type="OrthoDB" id="5920460at2759"/>
<name>A0A9N9IRW3_9GLOM</name>
<reference evidence="1" key="1">
    <citation type="submission" date="2021-06" db="EMBL/GenBank/DDBJ databases">
        <authorList>
            <person name="Kallberg Y."/>
            <person name="Tangrot J."/>
            <person name="Rosling A."/>
        </authorList>
    </citation>
    <scope>NUCLEOTIDE SEQUENCE</scope>
    <source>
        <strain evidence="1">UK204</strain>
    </source>
</reference>
<accession>A0A9N9IRW3</accession>
<comment type="caution">
    <text evidence="1">The sequence shown here is derived from an EMBL/GenBank/DDBJ whole genome shotgun (WGS) entry which is preliminary data.</text>
</comment>
<evidence type="ECO:0000313" key="1">
    <source>
        <dbReference type="EMBL" id="CAG8747237.1"/>
    </source>
</evidence>
<sequence>ARWLLNLQQYTFQVQHCSGKNNTNADALSRIDPDNNEDSDEIVEIYIISVQTNKALKNQKKRKSNGISFHQKIA</sequence>
<dbReference type="Proteomes" id="UP000789570">
    <property type="component" value="Unassembled WGS sequence"/>
</dbReference>
<dbReference type="EMBL" id="CAJVPQ010017003">
    <property type="protein sequence ID" value="CAG8747237.1"/>
    <property type="molecule type" value="Genomic_DNA"/>
</dbReference>
<proteinExistence type="predicted"/>
<evidence type="ECO:0000313" key="2">
    <source>
        <dbReference type="Proteomes" id="UP000789570"/>
    </source>
</evidence>
<protein>
    <submittedName>
        <fullName evidence="1">14539_t:CDS:1</fullName>
    </submittedName>
</protein>
<organism evidence="1 2">
    <name type="scientific">Funneliformis caledonium</name>
    <dbReference type="NCBI Taxonomy" id="1117310"/>
    <lineage>
        <taxon>Eukaryota</taxon>
        <taxon>Fungi</taxon>
        <taxon>Fungi incertae sedis</taxon>
        <taxon>Mucoromycota</taxon>
        <taxon>Glomeromycotina</taxon>
        <taxon>Glomeromycetes</taxon>
        <taxon>Glomerales</taxon>
        <taxon>Glomeraceae</taxon>
        <taxon>Funneliformis</taxon>
    </lineage>
</organism>